<protein>
    <submittedName>
        <fullName evidence="2">Uncharacterized protein</fullName>
    </submittedName>
</protein>
<proteinExistence type="predicted"/>
<feature type="region of interest" description="Disordered" evidence="1">
    <location>
        <begin position="38"/>
        <end position="75"/>
    </location>
</feature>
<evidence type="ECO:0000313" key="3">
    <source>
        <dbReference type="Proteomes" id="UP000886998"/>
    </source>
</evidence>
<organism evidence="2 3">
    <name type="scientific">Trichonephila inaurata madagascariensis</name>
    <dbReference type="NCBI Taxonomy" id="2747483"/>
    <lineage>
        <taxon>Eukaryota</taxon>
        <taxon>Metazoa</taxon>
        <taxon>Ecdysozoa</taxon>
        <taxon>Arthropoda</taxon>
        <taxon>Chelicerata</taxon>
        <taxon>Arachnida</taxon>
        <taxon>Araneae</taxon>
        <taxon>Araneomorphae</taxon>
        <taxon>Entelegynae</taxon>
        <taxon>Araneoidea</taxon>
        <taxon>Nephilidae</taxon>
        <taxon>Trichonephila</taxon>
        <taxon>Trichonephila inaurata</taxon>
    </lineage>
</organism>
<gene>
    <name evidence="2" type="ORF">TNIN_224561</name>
</gene>
<evidence type="ECO:0000313" key="2">
    <source>
        <dbReference type="EMBL" id="GFY79275.1"/>
    </source>
</evidence>
<sequence length="87" mass="9833">MATSRWNKQMVSKITAHQILSVQEALAILEELLSDDDSAASNNRHADEDYFENVAQGENISSDDEETDEIQCPTSQSEVKWGKLYKK</sequence>
<evidence type="ECO:0000256" key="1">
    <source>
        <dbReference type="SAM" id="MobiDB-lite"/>
    </source>
</evidence>
<reference evidence="2" key="1">
    <citation type="submission" date="2020-08" db="EMBL/GenBank/DDBJ databases">
        <title>Multicomponent nature underlies the extraordinary mechanical properties of spider dragline silk.</title>
        <authorList>
            <person name="Kono N."/>
            <person name="Nakamura H."/>
            <person name="Mori M."/>
            <person name="Yoshida Y."/>
            <person name="Ohtoshi R."/>
            <person name="Malay A.D."/>
            <person name="Moran D.A.P."/>
            <person name="Tomita M."/>
            <person name="Numata K."/>
            <person name="Arakawa K."/>
        </authorList>
    </citation>
    <scope>NUCLEOTIDE SEQUENCE</scope>
</reference>
<comment type="caution">
    <text evidence="2">The sequence shown here is derived from an EMBL/GenBank/DDBJ whole genome shotgun (WGS) entry which is preliminary data.</text>
</comment>
<name>A0A8X6YXM5_9ARAC</name>
<accession>A0A8X6YXM5</accession>
<keyword evidence="3" id="KW-1185">Reference proteome</keyword>
<dbReference type="Proteomes" id="UP000886998">
    <property type="component" value="Unassembled WGS sequence"/>
</dbReference>
<dbReference type="AlphaFoldDB" id="A0A8X6YXM5"/>
<dbReference type="EMBL" id="BMAV01023495">
    <property type="protein sequence ID" value="GFY79275.1"/>
    <property type="molecule type" value="Genomic_DNA"/>
</dbReference>